<keyword evidence="4" id="KW-1185">Reference proteome</keyword>
<proteinExistence type="predicted"/>
<dbReference type="GO" id="GO:0003676">
    <property type="term" value="F:nucleic acid binding"/>
    <property type="evidence" value="ECO:0007669"/>
    <property type="project" value="InterPro"/>
</dbReference>
<keyword evidence="1" id="KW-0863">Zinc-finger</keyword>
<comment type="caution">
    <text evidence="3">The sequence shown here is derived from an EMBL/GenBank/DDBJ whole genome shotgun (WGS) entry which is preliminary data.</text>
</comment>
<evidence type="ECO:0000313" key="4">
    <source>
        <dbReference type="Proteomes" id="UP000591131"/>
    </source>
</evidence>
<dbReference type="PROSITE" id="PS50158">
    <property type="entry name" value="ZF_CCHC"/>
    <property type="match status" value="1"/>
</dbReference>
<evidence type="ECO:0000259" key="2">
    <source>
        <dbReference type="PROSITE" id="PS50158"/>
    </source>
</evidence>
<reference evidence="3 4" key="1">
    <citation type="submission" date="2020-04" db="EMBL/GenBank/DDBJ databases">
        <title>Perkinsus chesapeaki whole genome sequence.</title>
        <authorList>
            <person name="Bogema D.R."/>
        </authorList>
    </citation>
    <scope>NUCLEOTIDE SEQUENCE [LARGE SCALE GENOMIC DNA]</scope>
    <source>
        <strain evidence="3">ATCC PRA-425</strain>
    </source>
</reference>
<dbReference type="InterPro" id="IPR001878">
    <property type="entry name" value="Znf_CCHC"/>
</dbReference>
<dbReference type="GO" id="GO:0008270">
    <property type="term" value="F:zinc ion binding"/>
    <property type="evidence" value="ECO:0007669"/>
    <property type="project" value="UniProtKB-KW"/>
</dbReference>
<sequence>MSNPHRSGEAGEVSVSYSKHPYLAEYILKHPEACQRDSHKSVKNKDRYFKPDPVCWACLGAHDSTECPEKRCFKCSQIGHSYNECESREVCVFCRRHGHSNLASCPLYGYRQASNPTSQRGSRCFVCGTKGHVQCKGYPAAPGEHRATTVTDSRREICHSGPLRYGRVIRPLEPLPAPLHTVTSAHPYRGKPADYSGAVIGPGQVYDWRDAQMSYRQ</sequence>
<dbReference type="OrthoDB" id="427960at2759"/>
<organism evidence="3 4">
    <name type="scientific">Perkinsus chesapeaki</name>
    <name type="common">Clam parasite</name>
    <name type="synonym">Perkinsus andrewsi</name>
    <dbReference type="NCBI Taxonomy" id="330153"/>
    <lineage>
        <taxon>Eukaryota</taxon>
        <taxon>Sar</taxon>
        <taxon>Alveolata</taxon>
        <taxon>Perkinsozoa</taxon>
        <taxon>Perkinsea</taxon>
        <taxon>Perkinsida</taxon>
        <taxon>Perkinsidae</taxon>
        <taxon>Perkinsus</taxon>
    </lineage>
</organism>
<name>A0A7J6MBV1_PERCH</name>
<keyword evidence="1" id="KW-0862">Zinc</keyword>
<feature type="domain" description="CCHC-type" evidence="2">
    <location>
        <begin position="71"/>
        <end position="87"/>
    </location>
</feature>
<dbReference type="EMBL" id="JAAPAO010000178">
    <property type="protein sequence ID" value="KAF4669072.1"/>
    <property type="molecule type" value="Genomic_DNA"/>
</dbReference>
<gene>
    <name evidence="3" type="ORF">FOL47_002722</name>
</gene>
<protein>
    <recommendedName>
        <fullName evidence="2">CCHC-type domain-containing protein</fullName>
    </recommendedName>
</protein>
<accession>A0A7J6MBV1</accession>
<dbReference type="Proteomes" id="UP000591131">
    <property type="component" value="Unassembled WGS sequence"/>
</dbReference>
<evidence type="ECO:0000313" key="3">
    <source>
        <dbReference type="EMBL" id="KAF4669072.1"/>
    </source>
</evidence>
<keyword evidence="1" id="KW-0479">Metal-binding</keyword>
<dbReference type="AlphaFoldDB" id="A0A7J6MBV1"/>
<evidence type="ECO:0000256" key="1">
    <source>
        <dbReference type="PROSITE-ProRule" id="PRU00047"/>
    </source>
</evidence>